<reference evidence="11 12" key="2">
    <citation type="submission" date="2022-06" db="EMBL/GenBank/DDBJ databases">
        <title>Genomic Encyclopedia of Type Strains, Phase I: the one thousand microbial genomes (KMG-I) project.</title>
        <authorList>
            <person name="Kyrpides N."/>
        </authorList>
    </citation>
    <scope>NUCLEOTIDE SEQUENCE [LARGE SCALE GENOMIC DNA]</scope>
    <source>
        <strain evidence="11 12">DSM 43889</strain>
    </source>
</reference>
<feature type="region of interest" description="Disordered" evidence="7">
    <location>
        <begin position="621"/>
        <end position="644"/>
    </location>
</feature>
<comment type="subcellular location">
    <subcellularLocation>
        <location evidence="1">Cell membrane</location>
        <topology evidence="1">Multi-pass membrane protein</topology>
    </subcellularLocation>
</comment>
<dbReference type="InterPro" id="IPR027417">
    <property type="entry name" value="P-loop_NTPase"/>
</dbReference>
<keyword evidence="4 11" id="KW-0067">ATP-binding</keyword>
<dbReference type="PANTHER" id="PTHR43394">
    <property type="entry name" value="ATP-DEPENDENT PERMEASE MDL1, MITOCHONDRIAL"/>
    <property type="match status" value="1"/>
</dbReference>
<dbReference type="RefSeq" id="WP_026417497.1">
    <property type="nucleotide sequence ID" value="NZ_AUBJ02000001.1"/>
</dbReference>
<dbReference type="Proteomes" id="UP000791080">
    <property type="component" value="Unassembled WGS sequence"/>
</dbReference>
<evidence type="ECO:0000256" key="4">
    <source>
        <dbReference type="ARBA" id="ARBA00022840"/>
    </source>
</evidence>
<gene>
    <name evidence="11" type="ORF">G443_002797</name>
</gene>
<keyword evidence="2 8" id="KW-0812">Transmembrane</keyword>
<feature type="transmembrane region" description="Helical" evidence="8">
    <location>
        <begin position="62"/>
        <end position="87"/>
    </location>
</feature>
<dbReference type="EMBL" id="AUBJ02000001">
    <property type="protein sequence ID" value="MCP2332527.1"/>
    <property type="molecule type" value="Genomic_DNA"/>
</dbReference>
<keyword evidence="5 8" id="KW-1133">Transmembrane helix</keyword>
<evidence type="ECO:0000256" key="6">
    <source>
        <dbReference type="ARBA" id="ARBA00023136"/>
    </source>
</evidence>
<evidence type="ECO:0000256" key="8">
    <source>
        <dbReference type="SAM" id="Phobius"/>
    </source>
</evidence>
<accession>A0ABT1JJ39</accession>
<dbReference type="PANTHER" id="PTHR43394:SF1">
    <property type="entry name" value="ATP-BINDING CASSETTE SUB-FAMILY B MEMBER 10, MITOCHONDRIAL"/>
    <property type="match status" value="1"/>
</dbReference>
<dbReference type="InterPro" id="IPR039421">
    <property type="entry name" value="Type_1_exporter"/>
</dbReference>
<feature type="compositionally biased region" description="Low complexity" evidence="7">
    <location>
        <begin position="1"/>
        <end position="16"/>
    </location>
</feature>
<organism evidence="11 12">
    <name type="scientific">Actinoalloteichus caeruleus DSM 43889</name>
    <dbReference type="NCBI Taxonomy" id="1120930"/>
    <lineage>
        <taxon>Bacteria</taxon>
        <taxon>Bacillati</taxon>
        <taxon>Actinomycetota</taxon>
        <taxon>Actinomycetes</taxon>
        <taxon>Pseudonocardiales</taxon>
        <taxon>Pseudonocardiaceae</taxon>
        <taxon>Actinoalloteichus</taxon>
        <taxon>Actinoalloteichus cyanogriseus</taxon>
    </lineage>
</organism>
<evidence type="ECO:0000256" key="5">
    <source>
        <dbReference type="ARBA" id="ARBA00022989"/>
    </source>
</evidence>
<dbReference type="CDD" id="cd18543">
    <property type="entry name" value="ABC_6TM_Rv0194_D1_like"/>
    <property type="match status" value="1"/>
</dbReference>
<evidence type="ECO:0000313" key="12">
    <source>
        <dbReference type="Proteomes" id="UP000791080"/>
    </source>
</evidence>
<evidence type="ECO:0000313" key="11">
    <source>
        <dbReference type="EMBL" id="MCP2332527.1"/>
    </source>
</evidence>
<name>A0ABT1JJ39_ACTCY</name>
<evidence type="ECO:0000259" key="9">
    <source>
        <dbReference type="PROSITE" id="PS50893"/>
    </source>
</evidence>
<dbReference type="SUPFAM" id="SSF90123">
    <property type="entry name" value="ABC transporter transmembrane region"/>
    <property type="match status" value="1"/>
</dbReference>
<dbReference type="PROSITE" id="PS00211">
    <property type="entry name" value="ABC_TRANSPORTER_1"/>
    <property type="match status" value="1"/>
</dbReference>
<dbReference type="PROSITE" id="PS50893">
    <property type="entry name" value="ABC_TRANSPORTER_2"/>
    <property type="match status" value="1"/>
</dbReference>
<dbReference type="Gene3D" id="3.40.50.300">
    <property type="entry name" value="P-loop containing nucleotide triphosphate hydrolases"/>
    <property type="match status" value="1"/>
</dbReference>
<evidence type="ECO:0000256" key="3">
    <source>
        <dbReference type="ARBA" id="ARBA00022741"/>
    </source>
</evidence>
<dbReference type="SMART" id="SM00382">
    <property type="entry name" value="AAA"/>
    <property type="match status" value="1"/>
</dbReference>
<dbReference type="InterPro" id="IPR003439">
    <property type="entry name" value="ABC_transporter-like_ATP-bd"/>
</dbReference>
<dbReference type="GO" id="GO:0005524">
    <property type="term" value="F:ATP binding"/>
    <property type="evidence" value="ECO:0007669"/>
    <property type="project" value="UniProtKB-KW"/>
</dbReference>
<keyword evidence="12" id="KW-1185">Reference proteome</keyword>
<evidence type="ECO:0000259" key="10">
    <source>
        <dbReference type="PROSITE" id="PS50929"/>
    </source>
</evidence>
<proteinExistence type="predicted"/>
<feature type="transmembrane region" description="Helical" evidence="8">
    <location>
        <begin position="99"/>
        <end position="119"/>
    </location>
</feature>
<evidence type="ECO:0000256" key="7">
    <source>
        <dbReference type="SAM" id="MobiDB-lite"/>
    </source>
</evidence>
<protein>
    <submittedName>
        <fullName evidence="11">ATP-binding cassette, subfamily B</fullName>
    </submittedName>
</protein>
<dbReference type="Gene3D" id="1.20.1560.10">
    <property type="entry name" value="ABC transporter type 1, transmembrane domain"/>
    <property type="match status" value="1"/>
</dbReference>
<comment type="caution">
    <text evidence="11">The sequence shown here is derived from an EMBL/GenBank/DDBJ whole genome shotgun (WGS) entry which is preliminary data.</text>
</comment>
<evidence type="ECO:0000256" key="2">
    <source>
        <dbReference type="ARBA" id="ARBA00022692"/>
    </source>
</evidence>
<sequence length="644" mass="68983">MDTDTDTAAPANTADPTRPDLPGGHPSELSSPPPRGETAARRSATRALLRLSPYAGTVRTPLVTATLLALLAVLAGLAMPLAIGAAIDGPVAERDLAGLGWMAGLVLLLGLVESGLHLARRRIMSGPTTAVEARMRQDLFHHLQRLPVAFHDRWPSGQLLSRAVNDLSTIRRFFAFTSVFLVVNTITILVGLAILFSISPVLALIMVVIGIPTALITLRVEFRYNSESRLAQDQQGDLATTFEESVLGVRVLKSLGRGRHLARHFAAQARQLRGTELRKIHLLGWVWMWIMVLPEIGVAAMIAYGGYGVATGTMTVGSLVAAITILAYLRFPIDSMGWLFSEANETATASDRYWEVRDSLREIEDPAEPADLPRPVRGELRFEDVRFRYSGSGGAEERAGDDEVLRGVDLTLVPGETMALVGATGCGKTTLTALASRLADPTGGRITLDGVDLRDLRLADLRTAVTTAFEDPVLFSASVRENVRLGAPDATEEEVVAALRVAHALDFVSALPWGLDTRIGEQGLSLSGGQRQRLALARAVVARPAVLVLDDPLSALDVHTEAEVEAALRRVLSGVTSLLVAHRPSTVRLADRVALLEGGRVTAVGTHHELLASEPGYRALLATPDDEDGRDGVAEPAGNEVSSR</sequence>
<dbReference type="SUPFAM" id="SSF52540">
    <property type="entry name" value="P-loop containing nucleoside triphosphate hydrolases"/>
    <property type="match status" value="1"/>
</dbReference>
<feature type="transmembrane region" description="Helical" evidence="8">
    <location>
        <begin position="280"/>
        <end position="303"/>
    </location>
</feature>
<dbReference type="Pfam" id="PF00664">
    <property type="entry name" value="ABC_membrane"/>
    <property type="match status" value="1"/>
</dbReference>
<reference evidence="11 12" key="1">
    <citation type="submission" date="2013-07" db="EMBL/GenBank/DDBJ databases">
        <authorList>
            <consortium name="DOE Joint Genome Institute"/>
            <person name="Reeve W."/>
            <person name="Huntemann M."/>
            <person name="Han J."/>
            <person name="Chen A."/>
            <person name="Kyrpides N."/>
            <person name="Mavromatis K."/>
            <person name="Markowitz V."/>
            <person name="Palaniappan K."/>
            <person name="Ivanova N."/>
            <person name="Schaumberg A."/>
            <person name="Pati A."/>
            <person name="Liolios K."/>
            <person name="Nordberg H.P."/>
            <person name="Cantor M.N."/>
            <person name="Hua S.X."/>
            <person name="Woyke T."/>
        </authorList>
    </citation>
    <scope>NUCLEOTIDE SEQUENCE [LARGE SCALE GENOMIC DNA]</scope>
    <source>
        <strain evidence="11 12">DSM 43889</strain>
    </source>
</reference>
<feature type="transmembrane region" description="Helical" evidence="8">
    <location>
        <begin position="201"/>
        <end position="220"/>
    </location>
</feature>
<feature type="transmembrane region" description="Helical" evidence="8">
    <location>
        <begin position="173"/>
        <end position="195"/>
    </location>
</feature>
<dbReference type="InterPro" id="IPR036640">
    <property type="entry name" value="ABC1_TM_sf"/>
</dbReference>
<feature type="transmembrane region" description="Helical" evidence="8">
    <location>
        <begin position="309"/>
        <end position="329"/>
    </location>
</feature>
<dbReference type="InterPro" id="IPR017871">
    <property type="entry name" value="ABC_transporter-like_CS"/>
</dbReference>
<feature type="domain" description="ABC transmembrane type-1" evidence="10">
    <location>
        <begin position="63"/>
        <end position="345"/>
    </location>
</feature>
<dbReference type="PROSITE" id="PS50929">
    <property type="entry name" value="ABC_TM1F"/>
    <property type="match status" value="1"/>
</dbReference>
<feature type="domain" description="ABC transporter" evidence="9">
    <location>
        <begin position="380"/>
        <end position="623"/>
    </location>
</feature>
<evidence type="ECO:0000256" key="1">
    <source>
        <dbReference type="ARBA" id="ARBA00004651"/>
    </source>
</evidence>
<dbReference type="Pfam" id="PF00005">
    <property type="entry name" value="ABC_tran"/>
    <property type="match status" value="1"/>
</dbReference>
<feature type="region of interest" description="Disordered" evidence="7">
    <location>
        <begin position="1"/>
        <end position="42"/>
    </location>
</feature>
<dbReference type="InterPro" id="IPR011527">
    <property type="entry name" value="ABC1_TM_dom"/>
</dbReference>
<dbReference type="InterPro" id="IPR003593">
    <property type="entry name" value="AAA+_ATPase"/>
</dbReference>
<keyword evidence="6 8" id="KW-0472">Membrane</keyword>
<keyword evidence="3" id="KW-0547">Nucleotide-binding</keyword>